<comment type="catalytic activity">
    <reaction evidence="1">
        <text>ATP + protein L-histidine = ADP + protein N-phospho-L-histidine.</text>
        <dbReference type="EC" id="2.7.13.3"/>
    </reaction>
</comment>
<feature type="transmembrane region" description="Helical" evidence="9">
    <location>
        <begin position="46"/>
        <end position="64"/>
    </location>
</feature>
<dbReference type="GO" id="GO:0000155">
    <property type="term" value="F:phosphorelay sensor kinase activity"/>
    <property type="evidence" value="ECO:0007669"/>
    <property type="project" value="InterPro"/>
</dbReference>
<dbReference type="Gene3D" id="1.20.5.1930">
    <property type="match status" value="1"/>
</dbReference>
<keyword evidence="5" id="KW-0547">Nucleotide-binding</keyword>
<dbReference type="Proteomes" id="UP000283374">
    <property type="component" value="Unassembled WGS sequence"/>
</dbReference>
<keyword evidence="12" id="KW-1185">Reference proteome</keyword>
<dbReference type="CDD" id="cd16917">
    <property type="entry name" value="HATPase_UhpB-NarQ-NarX-like"/>
    <property type="match status" value="1"/>
</dbReference>
<dbReference type="RefSeq" id="WP_118767534.1">
    <property type="nucleotide sequence ID" value="NZ_QWKP01000201.1"/>
</dbReference>
<keyword evidence="6 11" id="KW-0418">Kinase</keyword>
<organism evidence="11 12">
    <name type="scientific">Cellulomonas rhizosphaerae</name>
    <dbReference type="NCBI Taxonomy" id="2293719"/>
    <lineage>
        <taxon>Bacteria</taxon>
        <taxon>Bacillati</taxon>
        <taxon>Actinomycetota</taxon>
        <taxon>Actinomycetes</taxon>
        <taxon>Micrococcales</taxon>
        <taxon>Cellulomonadaceae</taxon>
        <taxon>Cellulomonas</taxon>
    </lineage>
</organism>
<feature type="transmembrane region" description="Helical" evidence="9">
    <location>
        <begin position="120"/>
        <end position="140"/>
    </location>
</feature>
<dbReference type="GO" id="GO:0016020">
    <property type="term" value="C:membrane"/>
    <property type="evidence" value="ECO:0007669"/>
    <property type="project" value="InterPro"/>
</dbReference>
<dbReference type="InterPro" id="IPR050482">
    <property type="entry name" value="Sensor_HK_TwoCompSys"/>
</dbReference>
<name>A0A413RKM5_9CELL</name>
<keyword evidence="3" id="KW-0597">Phosphoprotein</keyword>
<protein>
    <recommendedName>
        <fullName evidence="2">histidine kinase</fullName>
        <ecNumber evidence="2">2.7.13.3</ecNumber>
    </recommendedName>
</protein>
<evidence type="ECO:0000256" key="2">
    <source>
        <dbReference type="ARBA" id="ARBA00012438"/>
    </source>
</evidence>
<evidence type="ECO:0000256" key="6">
    <source>
        <dbReference type="ARBA" id="ARBA00022777"/>
    </source>
</evidence>
<feature type="transmembrane region" description="Helical" evidence="9">
    <location>
        <begin position="97"/>
        <end position="113"/>
    </location>
</feature>
<dbReference type="InterPro" id="IPR011712">
    <property type="entry name" value="Sig_transdc_His_kin_sub3_dim/P"/>
</dbReference>
<feature type="transmembrane region" description="Helical" evidence="9">
    <location>
        <begin position="71"/>
        <end position="91"/>
    </location>
</feature>
<gene>
    <name evidence="11" type="ORF">D1825_11335</name>
</gene>
<accession>A0A413RKM5</accession>
<evidence type="ECO:0000256" key="5">
    <source>
        <dbReference type="ARBA" id="ARBA00022741"/>
    </source>
</evidence>
<evidence type="ECO:0000256" key="9">
    <source>
        <dbReference type="SAM" id="Phobius"/>
    </source>
</evidence>
<dbReference type="GO" id="GO:0046983">
    <property type="term" value="F:protein dimerization activity"/>
    <property type="evidence" value="ECO:0007669"/>
    <property type="project" value="InterPro"/>
</dbReference>
<evidence type="ECO:0000256" key="7">
    <source>
        <dbReference type="ARBA" id="ARBA00022840"/>
    </source>
</evidence>
<reference evidence="11 12" key="1">
    <citation type="submission" date="2018-08" db="EMBL/GenBank/DDBJ databases">
        <title>Cellulomonas rhizosphaerae sp. nov., a novel actinomycete isolated from soil.</title>
        <authorList>
            <person name="Tian Y."/>
        </authorList>
    </citation>
    <scope>NUCLEOTIDE SEQUENCE [LARGE SCALE GENOMIC DNA]</scope>
    <source>
        <strain evidence="11 12">NEAU-TCZ24</strain>
    </source>
</reference>
<dbReference type="PANTHER" id="PTHR24421:SF10">
    <property type="entry name" value="NITRATE_NITRITE SENSOR PROTEIN NARQ"/>
    <property type="match status" value="1"/>
</dbReference>
<evidence type="ECO:0000313" key="12">
    <source>
        <dbReference type="Proteomes" id="UP000283374"/>
    </source>
</evidence>
<evidence type="ECO:0000256" key="3">
    <source>
        <dbReference type="ARBA" id="ARBA00022553"/>
    </source>
</evidence>
<dbReference type="InterPro" id="IPR036890">
    <property type="entry name" value="HATPase_C_sf"/>
</dbReference>
<dbReference type="PANTHER" id="PTHR24421">
    <property type="entry name" value="NITRATE/NITRITE SENSOR PROTEIN NARX-RELATED"/>
    <property type="match status" value="1"/>
</dbReference>
<dbReference type="AlphaFoldDB" id="A0A413RKM5"/>
<feature type="transmembrane region" description="Helical" evidence="9">
    <location>
        <begin position="146"/>
        <end position="167"/>
    </location>
</feature>
<proteinExistence type="predicted"/>
<keyword evidence="9" id="KW-0812">Transmembrane</keyword>
<dbReference type="EC" id="2.7.13.3" evidence="2"/>
<feature type="domain" description="Signal transduction histidine kinase subgroup 3 dimerisation and phosphoacceptor" evidence="10">
    <location>
        <begin position="181"/>
        <end position="247"/>
    </location>
</feature>
<dbReference type="SUPFAM" id="SSF55874">
    <property type="entry name" value="ATPase domain of HSP90 chaperone/DNA topoisomerase II/histidine kinase"/>
    <property type="match status" value="1"/>
</dbReference>
<evidence type="ECO:0000256" key="4">
    <source>
        <dbReference type="ARBA" id="ARBA00022679"/>
    </source>
</evidence>
<dbReference type="Pfam" id="PF07730">
    <property type="entry name" value="HisKA_3"/>
    <property type="match status" value="1"/>
</dbReference>
<keyword evidence="4" id="KW-0808">Transferase</keyword>
<keyword evidence="7" id="KW-0067">ATP-binding</keyword>
<sequence length="378" mass="39775">MILGAWRRLWAEPRVPNAPARVWRDWLLVAVIVVSAVLEVALRKDVVWPVVALVMALGLAATMLWRRTRPLAMVVLTFGAVIVTSLVSAAVGTEQSVGLGTMVFVLVLGYALYRWGSGREIVIGTAIVLVSFALGISVDYTTLGEAAGAFIFMASPLVIGVSVRVVAQSRARELDQVRLREREQLARELHDTVAHHVSAMVIRAQAGRVVAAVRPEAAGEALAVIEAEGSRTLAEMRVLVGALRDGDDALLAPARTVSDLPSLSAADPRVAVRLSGELDELGPAVGAAVFRIAQESVTNAVRHSRGATRIIVAVTGSPDEVRCVVTDDGDTVFAPRSAGYGIVGMSERAALLGGSVAAAPGPSRGWVVEAVIPRTAVA</sequence>
<evidence type="ECO:0000313" key="11">
    <source>
        <dbReference type="EMBL" id="RHA39822.1"/>
    </source>
</evidence>
<dbReference type="OrthoDB" id="227596at2"/>
<dbReference type="Gene3D" id="3.30.565.10">
    <property type="entry name" value="Histidine kinase-like ATPase, C-terminal domain"/>
    <property type="match status" value="1"/>
</dbReference>
<evidence type="ECO:0000256" key="1">
    <source>
        <dbReference type="ARBA" id="ARBA00000085"/>
    </source>
</evidence>
<dbReference type="EMBL" id="QWKP01000201">
    <property type="protein sequence ID" value="RHA39822.1"/>
    <property type="molecule type" value="Genomic_DNA"/>
</dbReference>
<evidence type="ECO:0000256" key="8">
    <source>
        <dbReference type="ARBA" id="ARBA00023012"/>
    </source>
</evidence>
<keyword evidence="9" id="KW-0472">Membrane</keyword>
<feature type="transmembrane region" description="Helical" evidence="9">
    <location>
        <begin position="21"/>
        <end position="40"/>
    </location>
</feature>
<dbReference type="GO" id="GO:0005524">
    <property type="term" value="F:ATP binding"/>
    <property type="evidence" value="ECO:0007669"/>
    <property type="project" value="UniProtKB-KW"/>
</dbReference>
<comment type="caution">
    <text evidence="11">The sequence shown here is derived from an EMBL/GenBank/DDBJ whole genome shotgun (WGS) entry which is preliminary data.</text>
</comment>
<evidence type="ECO:0000259" key="10">
    <source>
        <dbReference type="Pfam" id="PF07730"/>
    </source>
</evidence>
<keyword evidence="9" id="KW-1133">Transmembrane helix</keyword>
<keyword evidence="8" id="KW-0902">Two-component regulatory system</keyword>